<dbReference type="GO" id="GO:0016740">
    <property type="term" value="F:transferase activity"/>
    <property type="evidence" value="ECO:0007669"/>
    <property type="project" value="UniProtKB-KW"/>
</dbReference>
<gene>
    <name evidence="2" type="ORF">EJ913_17175</name>
</gene>
<dbReference type="SUPFAM" id="SSF53335">
    <property type="entry name" value="S-adenosyl-L-methionine-dependent methyltransferases"/>
    <property type="match status" value="1"/>
</dbReference>
<organism evidence="2 3">
    <name type="scientific">Azospirillum doebereinerae</name>
    <dbReference type="NCBI Taxonomy" id="92933"/>
    <lineage>
        <taxon>Bacteria</taxon>
        <taxon>Pseudomonadati</taxon>
        <taxon>Pseudomonadota</taxon>
        <taxon>Alphaproteobacteria</taxon>
        <taxon>Rhodospirillales</taxon>
        <taxon>Azospirillaceae</taxon>
        <taxon>Azospirillum</taxon>
    </lineage>
</organism>
<dbReference type="InterPro" id="IPR029063">
    <property type="entry name" value="SAM-dependent_MTases_sf"/>
</dbReference>
<dbReference type="Gene3D" id="3.40.50.720">
    <property type="entry name" value="NAD(P)-binding Rossmann-like Domain"/>
    <property type="match status" value="1"/>
</dbReference>
<dbReference type="SUPFAM" id="SSF53448">
    <property type="entry name" value="Nucleotide-diphospho-sugar transferases"/>
    <property type="match status" value="1"/>
</dbReference>
<dbReference type="Pfam" id="PF00535">
    <property type="entry name" value="Glycos_transf_2"/>
    <property type="match status" value="1"/>
</dbReference>
<keyword evidence="2" id="KW-0808">Transferase</keyword>
<proteinExistence type="predicted"/>
<evidence type="ECO:0000259" key="1">
    <source>
        <dbReference type="Pfam" id="PF00535"/>
    </source>
</evidence>
<evidence type="ECO:0000313" key="2">
    <source>
        <dbReference type="EMBL" id="RUQ68904.1"/>
    </source>
</evidence>
<dbReference type="Proteomes" id="UP000280346">
    <property type="component" value="Unassembled WGS sequence"/>
</dbReference>
<dbReference type="InterPro" id="IPR029044">
    <property type="entry name" value="Nucleotide-diphossugar_trans"/>
</dbReference>
<protein>
    <submittedName>
        <fullName evidence="2">Glycosyltransferase</fullName>
    </submittedName>
</protein>
<name>A0A433J6W6_9PROT</name>
<accession>A0A433J6W6</accession>
<comment type="caution">
    <text evidence="2">The sequence shown here is derived from an EMBL/GenBank/DDBJ whole genome shotgun (WGS) entry which is preliminary data.</text>
</comment>
<dbReference type="EMBL" id="RZIJ01000013">
    <property type="protein sequence ID" value="RUQ68904.1"/>
    <property type="molecule type" value="Genomic_DNA"/>
</dbReference>
<reference evidence="2 3" key="1">
    <citation type="submission" date="2018-12" db="EMBL/GenBank/DDBJ databases">
        <authorList>
            <person name="Yang Y."/>
        </authorList>
    </citation>
    <scope>NUCLEOTIDE SEQUENCE [LARGE SCALE GENOMIC DNA]</scope>
    <source>
        <strain evidence="2 3">GSF71</strain>
    </source>
</reference>
<sequence>MATPSNLSCAILTPPDDNARLDTAHRLRRALEPHGFATAVLCDADSVHDGGFDFVVAMTALQPKLSACPSYALFDRADFADVPGAEAMGRLLSHDAYLVTGPAEEAYLADVLFGTRKRGSRILPWPVLAVPAALAARRSEVLLVPFSAPPSPEQRAFLQALAARRAVRVVAFESAAGAVSEALDTAVEPVPADGRALSVLAQGHAEALLLLSTLASCRLPFALLRATIAEAGCRLLDGTVDAPVAVLLRRIEAEAKEVEERKADSDSAAQALRALHEATLEAKGYRPGPTAAGPEPSVAYLVRTGGRSAWYLKRALTSLAAQGYPALRVVLVVWQGSEELDGVLGQPWPFPIVVVHDTGANRSRTLATGLRAIADSDAAYFGILDDDDEVHPNHVRSLLACLEQRRRLTVPRAEVAYAGSVEIVEDQKAAPLPRHQVPLPVPARRLRPGAFFFPNPARLWSPAVHMPPHAFLAATRLIDDDMLMDCRMPVGEDTHLLNLLAERSDFAFSCEVTAVYHFHGEGQSSWWERPVEDRVAERLGLRVLGRVSAMRAMYGGVPFPSVDHPLGTGVPEILFVPPAEARPATDGPAVSMGDGVANGETLVLSVGGYQALWYFDGLPDERPASVRLPNGCGLRVDAVPAVLPGRRSWRIAHRFLVERDLRLAPGELRLEWPGGPYPAPLGLRVEAVAEGWRLPWSRFAETSGRIWIFGAGSAGRAALGHLTRLGLASRIVGFIDSHCGGHIDGLPVRPPSDLEAPSAQTDVILIASQHWEEIRRQLAKAGRRGVYSSHPINPACLWFLP</sequence>
<dbReference type="RefSeq" id="WP_127000046.1">
    <property type="nucleotide sequence ID" value="NZ_JBNPXW010000012.1"/>
</dbReference>
<dbReference type="CDD" id="cd00761">
    <property type="entry name" value="Glyco_tranf_GTA_type"/>
    <property type="match status" value="1"/>
</dbReference>
<dbReference type="Gene3D" id="3.90.550.10">
    <property type="entry name" value="Spore Coat Polysaccharide Biosynthesis Protein SpsA, Chain A"/>
    <property type="match status" value="1"/>
</dbReference>
<evidence type="ECO:0000313" key="3">
    <source>
        <dbReference type="Proteomes" id="UP000280346"/>
    </source>
</evidence>
<feature type="domain" description="Glycosyltransferase 2-like" evidence="1">
    <location>
        <begin position="311"/>
        <end position="429"/>
    </location>
</feature>
<dbReference type="OrthoDB" id="7292736at2"/>
<dbReference type="InterPro" id="IPR001173">
    <property type="entry name" value="Glyco_trans_2-like"/>
</dbReference>
<dbReference type="AlphaFoldDB" id="A0A433J6W6"/>
<keyword evidence="3" id="KW-1185">Reference proteome</keyword>